<dbReference type="PANTHER" id="PTHR39441:SF1">
    <property type="entry name" value="DUF2252 DOMAIN-CONTAINING PROTEIN"/>
    <property type="match status" value="1"/>
</dbReference>
<organism evidence="2 3">
    <name type="scientific">Neoasaia chiangmaiensis</name>
    <dbReference type="NCBI Taxonomy" id="320497"/>
    <lineage>
        <taxon>Bacteria</taxon>
        <taxon>Pseudomonadati</taxon>
        <taxon>Pseudomonadota</taxon>
        <taxon>Alphaproteobacteria</taxon>
        <taxon>Acetobacterales</taxon>
        <taxon>Acetobacteraceae</taxon>
        <taxon>Neoasaia</taxon>
    </lineage>
</organism>
<dbReference type="KEGG" id="nch:A0U93_02290"/>
<dbReference type="Pfam" id="PF10009">
    <property type="entry name" value="DUF2252"/>
    <property type="match status" value="1"/>
</dbReference>
<protein>
    <submittedName>
        <fullName evidence="2">Uncharacterized protein</fullName>
    </submittedName>
</protein>
<sequence>MKPAKSPLAPRIERYREGQAQRHQAPRRANADWSASDKRTDPVDILIRQGESRIRELLPVRYARMRASPLAFLRGAAAVMASDLATTSHAGINVQSCGDCHLNNFGSYATPEGMPVFDINDFDETSTAPFEWDLKRLATSLVLAGREGGLSSRECRMLAIDMTQAYVAEIIRLAEMTPFQAWNARIDLMRVIDEMPGHRTRDKLRQRLMRQIASMVNQFGMIEPGTMPTLRENPPLVQRIPNQDDSVRHAFARYVAQLPPERRILMERYALTDIIFKVVGIGSVGTFCALGLFSTADGETILLQIKEAQSSVLENNTGISTFANHGERVVVGQRIMQAASDAFLGWTHSVGQRNDAAGAGRHFYVRQTKDSRLAAIGERIEDELLPFYAQLCGHALGRAHGRSADLPLLAGYLGRGRGFADAIAQFGVRYASQTEKDWQVFNRAIADGRIEEG</sequence>
<evidence type="ECO:0000313" key="2">
    <source>
        <dbReference type="EMBL" id="AQS89211.1"/>
    </source>
</evidence>
<dbReference type="EMBL" id="CP014691">
    <property type="protein sequence ID" value="AQS89211.1"/>
    <property type="molecule type" value="Genomic_DNA"/>
</dbReference>
<evidence type="ECO:0000256" key="1">
    <source>
        <dbReference type="SAM" id="MobiDB-lite"/>
    </source>
</evidence>
<dbReference type="OrthoDB" id="1491115at2"/>
<feature type="region of interest" description="Disordered" evidence="1">
    <location>
        <begin position="1"/>
        <end position="36"/>
    </location>
</feature>
<proteinExistence type="predicted"/>
<keyword evidence="3" id="KW-1185">Reference proteome</keyword>
<evidence type="ECO:0000313" key="3">
    <source>
        <dbReference type="Proteomes" id="UP000188604"/>
    </source>
</evidence>
<feature type="compositionally biased region" description="Basic and acidic residues" evidence="1">
    <location>
        <begin position="11"/>
        <end position="20"/>
    </location>
</feature>
<dbReference type="PANTHER" id="PTHR39441">
    <property type="entry name" value="DUF2252 DOMAIN-CONTAINING PROTEIN"/>
    <property type="match status" value="1"/>
</dbReference>
<dbReference type="STRING" id="320497.A0U93_02290"/>
<dbReference type="InterPro" id="IPR018721">
    <property type="entry name" value="DUF2252"/>
</dbReference>
<gene>
    <name evidence="2" type="ORF">A0U93_02290</name>
</gene>
<dbReference type="Proteomes" id="UP000188604">
    <property type="component" value="Chromosome"/>
</dbReference>
<dbReference type="RefSeq" id="WP_147150938.1">
    <property type="nucleotide sequence ID" value="NZ_BJXS01000004.1"/>
</dbReference>
<accession>A0A1U9KTQ8</accession>
<name>A0A1U9KTQ8_9PROT</name>
<reference evidence="2 3" key="1">
    <citation type="submission" date="2016-03" db="EMBL/GenBank/DDBJ databases">
        <title>Acetic acid bacteria sequencing.</title>
        <authorList>
            <person name="Brandt J."/>
            <person name="Jakob F."/>
            <person name="Vogel R.F."/>
        </authorList>
    </citation>
    <scope>NUCLEOTIDE SEQUENCE [LARGE SCALE GENOMIC DNA]</scope>
    <source>
        <strain evidence="2 3">NBRC 101099</strain>
    </source>
</reference>
<dbReference type="AlphaFoldDB" id="A0A1U9KTQ8"/>